<organism evidence="4 5">
    <name type="scientific">Neisseria meningitidis serogroup B</name>
    <dbReference type="NCBI Taxonomy" id="491"/>
    <lineage>
        <taxon>Bacteria</taxon>
        <taxon>Pseudomonadati</taxon>
        <taxon>Pseudomonadota</taxon>
        <taxon>Betaproteobacteria</taxon>
        <taxon>Neisseriales</taxon>
        <taxon>Neisseriaceae</taxon>
        <taxon>Neisseria</taxon>
    </lineage>
</organism>
<sequence length="130" mass="14661">MYAEPRCFLNNIPVEIRLLKNRTVLVLTYGDEPKNLPAEFLRVYSPSAEVRGHGVGQDVLQTGKADVQITDLQPVGQYALKISFSDGHDSGLYDWAYLHRLAYGYDAMWQEYLDKLAAAGASRFEKQSDC</sequence>
<evidence type="ECO:0000256" key="1">
    <source>
        <dbReference type="ARBA" id="ARBA00022723"/>
    </source>
</evidence>
<dbReference type="InterPro" id="IPR038492">
    <property type="entry name" value="GBBH-like_N_sf"/>
</dbReference>
<dbReference type="PANTHER" id="PTHR35303">
    <property type="entry name" value="OS02G0197800 PROTEIN"/>
    <property type="match status" value="1"/>
</dbReference>
<name>A0A0H5QAV4_NEIMI</name>
<dbReference type="InterPro" id="IPR010376">
    <property type="entry name" value="GBBH-like_N"/>
</dbReference>
<evidence type="ECO:0000259" key="3">
    <source>
        <dbReference type="Pfam" id="PF06155"/>
    </source>
</evidence>
<dbReference type="EMBL" id="CVTF01000054">
    <property type="protein sequence ID" value="CRY99187.1"/>
    <property type="molecule type" value="Genomic_DNA"/>
</dbReference>
<dbReference type="Gene3D" id="3.30.2020.30">
    <property type="match status" value="1"/>
</dbReference>
<proteinExistence type="predicted"/>
<keyword evidence="2" id="KW-0408">Iron</keyword>
<accession>A0A0H5QAV4</accession>
<feature type="domain" description="Gamma-butyrobetaine hydroxylase-like N-terminal" evidence="3">
    <location>
        <begin position="16"/>
        <end position="99"/>
    </location>
</feature>
<dbReference type="Proteomes" id="UP000182715">
    <property type="component" value="Unassembled WGS sequence"/>
</dbReference>
<evidence type="ECO:0000313" key="4">
    <source>
        <dbReference type="EMBL" id="CRY99187.1"/>
    </source>
</evidence>
<dbReference type="GO" id="GO:0046872">
    <property type="term" value="F:metal ion binding"/>
    <property type="evidence" value="ECO:0007669"/>
    <property type="project" value="UniProtKB-KW"/>
</dbReference>
<dbReference type="PANTHER" id="PTHR35303:SF5">
    <property type="entry name" value="OS02G0197800 PROTEIN"/>
    <property type="match status" value="1"/>
</dbReference>
<protein>
    <submittedName>
        <fullName evidence="4">COG3536: Uncharacterized protein conserved in bacteria</fullName>
    </submittedName>
</protein>
<evidence type="ECO:0000313" key="5">
    <source>
        <dbReference type="Proteomes" id="UP000182715"/>
    </source>
</evidence>
<dbReference type="AlphaFoldDB" id="A0A0H5QAV4"/>
<evidence type="ECO:0000256" key="2">
    <source>
        <dbReference type="ARBA" id="ARBA00023004"/>
    </source>
</evidence>
<keyword evidence="1" id="KW-0479">Metal-binding</keyword>
<dbReference type="Pfam" id="PF06155">
    <property type="entry name" value="GBBH-like_N"/>
    <property type="match status" value="1"/>
</dbReference>
<reference evidence="4 5" key="1">
    <citation type="submission" date="2014-11" db="EMBL/GenBank/DDBJ databases">
        <authorList>
            <person name="Diene M.Seydina."/>
        </authorList>
    </citation>
    <scope>NUCLEOTIDE SEQUENCE [LARGE SCALE GENOMIC DNA]</scope>
    <source>
        <strain evidence="4 5">Neisseria meningitidis CHUV</strain>
    </source>
</reference>